<dbReference type="Pfam" id="PF08666">
    <property type="entry name" value="SAF"/>
    <property type="match status" value="1"/>
</dbReference>
<feature type="chain" id="PRO_5047366931" description="SAF domain-containing protein" evidence="2">
    <location>
        <begin position="24"/>
        <end position="239"/>
    </location>
</feature>
<dbReference type="Proteomes" id="UP001194273">
    <property type="component" value="Unassembled WGS sequence"/>
</dbReference>
<evidence type="ECO:0000259" key="3">
    <source>
        <dbReference type="SMART" id="SM00858"/>
    </source>
</evidence>
<dbReference type="SMART" id="SM00858">
    <property type="entry name" value="SAF"/>
    <property type="match status" value="1"/>
</dbReference>
<name>A0ABR9QRB1_9ACTN</name>
<proteinExistence type="predicted"/>
<dbReference type="EMBL" id="JADCJZ010000001">
    <property type="protein sequence ID" value="MBE5023620.1"/>
    <property type="molecule type" value="Genomic_DNA"/>
</dbReference>
<evidence type="ECO:0000313" key="5">
    <source>
        <dbReference type="Proteomes" id="UP001194273"/>
    </source>
</evidence>
<feature type="region of interest" description="Disordered" evidence="1">
    <location>
        <begin position="204"/>
        <end position="239"/>
    </location>
</feature>
<evidence type="ECO:0000256" key="2">
    <source>
        <dbReference type="SAM" id="SignalP"/>
    </source>
</evidence>
<organism evidence="4 5">
    <name type="scientific">Thermophilibacter gallinarum</name>
    <dbReference type="NCBI Taxonomy" id="2779357"/>
    <lineage>
        <taxon>Bacteria</taxon>
        <taxon>Bacillati</taxon>
        <taxon>Actinomycetota</taxon>
        <taxon>Coriobacteriia</taxon>
        <taxon>Coriobacteriales</taxon>
        <taxon>Atopobiaceae</taxon>
        <taxon>Thermophilibacter</taxon>
    </lineage>
</organism>
<feature type="domain" description="SAF" evidence="3">
    <location>
        <begin position="48"/>
        <end position="110"/>
    </location>
</feature>
<reference evidence="4 5" key="1">
    <citation type="submission" date="2020-10" db="EMBL/GenBank/DDBJ databases">
        <title>ChiBAC.</title>
        <authorList>
            <person name="Zenner C."/>
            <person name="Hitch T.C.A."/>
            <person name="Clavel T."/>
        </authorList>
    </citation>
    <scope>NUCLEOTIDE SEQUENCE [LARGE SCALE GENOMIC DNA]</scope>
    <source>
        <strain evidence="4 5">DSM 107455</strain>
    </source>
</reference>
<comment type="caution">
    <text evidence="4">The sequence shown here is derived from an EMBL/GenBank/DDBJ whole genome shotgun (WGS) entry which is preliminary data.</text>
</comment>
<evidence type="ECO:0000313" key="4">
    <source>
        <dbReference type="EMBL" id="MBE5023620.1"/>
    </source>
</evidence>
<evidence type="ECO:0000256" key="1">
    <source>
        <dbReference type="SAM" id="MobiDB-lite"/>
    </source>
</evidence>
<dbReference type="CDD" id="cd11614">
    <property type="entry name" value="SAF_CpaB_FlgA_like"/>
    <property type="match status" value="1"/>
</dbReference>
<sequence length="239" mass="24383">MRRRYRLVASGACALLATALCLAYGQQVREEVERERTEALERYGGEVVTLVVAARGIEAGEVVDRTNVVERDWLADLAPAGAVTDLDDVAGTEVSVPVAEGVPLTGLNFRDETEVVEVPADQVALTVPIDGGLGVPPGTGPGDVLAAYKVSEGAVRLLVGDLRVLSAPQGGTGVLSSGSLTVAVSPEDVPAMLAASEEGSLRLALPGSDAISSEGGVQETPTNVPAEGQGEVNEGDGGE</sequence>
<accession>A0ABR9QRB1</accession>
<dbReference type="InterPro" id="IPR013974">
    <property type="entry name" value="SAF"/>
</dbReference>
<gene>
    <name evidence="4" type="ORF">INF26_01960</name>
</gene>
<keyword evidence="2" id="KW-0732">Signal</keyword>
<keyword evidence="5" id="KW-1185">Reference proteome</keyword>
<dbReference type="RefSeq" id="WP_193529048.1">
    <property type="nucleotide sequence ID" value="NZ_JADCJZ010000001.1"/>
</dbReference>
<feature type="signal peptide" evidence="2">
    <location>
        <begin position="1"/>
        <end position="23"/>
    </location>
</feature>
<protein>
    <recommendedName>
        <fullName evidence="3">SAF domain-containing protein</fullName>
    </recommendedName>
</protein>